<dbReference type="EMBL" id="JAVRJZ010000105">
    <property type="protein sequence ID" value="KAK2703332.1"/>
    <property type="molecule type" value="Genomic_DNA"/>
</dbReference>
<reference evidence="2" key="1">
    <citation type="submission" date="2023-07" db="EMBL/GenBank/DDBJ databases">
        <title>Chromosome-level genome assembly of Artemia franciscana.</title>
        <authorList>
            <person name="Jo E."/>
        </authorList>
    </citation>
    <scope>NUCLEOTIDE SEQUENCE</scope>
    <source>
        <tissue evidence="2">Whole body</tissue>
    </source>
</reference>
<accession>A0AA88KU82</accession>
<gene>
    <name evidence="2" type="ORF">QYM36_018182</name>
</gene>
<organism evidence="2 3">
    <name type="scientific">Artemia franciscana</name>
    <name type="common">Brine shrimp</name>
    <name type="synonym">Artemia sanfranciscana</name>
    <dbReference type="NCBI Taxonomy" id="6661"/>
    <lineage>
        <taxon>Eukaryota</taxon>
        <taxon>Metazoa</taxon>
        <taxon>Ecdysozoa</taxon>
        <taxon>Arthropoda</taxon>
        <taxon>Crustacea</taxon>
        <taxon>Branchiopoda</taxon>
        <taxon>Anostraca</taxon>
        <taxon>Artemiidae</taxon>
        <taxon>Artemia</taxon>
    </lineage>
</organism>
<evidence type="ECO:0000313" key="2">
    <source>
        <dbReference type="EMBL" id="KAK2703332.1"/>
    </source>
</evidence>
<dbReference type="GO" id="GO:0003676">
    <property type="term" value="F:nucleic acid binding"/>
    <property type="evidence" value="ECO:0007669"/>
    <property type="project" value="InterPro"/>
</dbReference>
<feature type="region of interest" description="Disordered" evidence="1">
    <location>
        <begin position="95"/>
        <end position="117"/>
    </location>
</feature>
<evidence type="ECO:0000256" key="1">
    <source>
        <dbReference type="SAM" id="MobiDB-lite"/>
    </source>
</evidence>
<comment type="caution">
    <text evidence="2">The sequence shown here is derived from an EMBL/GenBank/DDBJ whole genome shotgun (WGS) entry which is preliminary data.</text>
</comment>
<feature type="compositionally biased region" description="Polar residues" evidence="1">
    <location>
        <begin position="95"/>
        <end position="104"/>
    </location>
</feature>
<dbReference type="AlphaFoldDB" id="A0AA88KU82"/>
<name>A0AA88KU82_ARTSF</name>
<evidence type="ECO:0000313" key="3">
    <source>
        <dbReference type="Proteomes" id="UP001187531"/>
    </source>
</evidence>
<dbReference type="Proteomes" id="UP001187531">
    <property type="component" value="Unassembled WGS sequence"/>
</dbReference>
<sequence length="202" mass="22792">MRKVCTKMVSKELTDENKLQRVEVCQENFNMCENKEAIVCVAHVGVCSSRKGKNVQIQNKNDAHCLFDIKGIVHHEFVPPGQTVNVQVSYGSAQETQIKGQSGSTKHHSQLEVAPRQRPGLHRLSLEQLPDQGRHPHASATALHPRSGPWTFFLFLCLKRPMKGEDFEATEGIQAACTTALKAIPENAYRDAFNAWKLRWQY</sequence>
<proteinExistence type="predicted"/>
<protein>
    <submittedName>
        <fullName evidence="2">Uncharacterized protein</fullName>
    </submittedName>
</protein>
<dbReference type="InterPro" id="IPR036397">
    <property type="entry name" value="RNaseH_sf"/>
</dbReference>
<keyword evidence="3" id="KW-1185">Reference proteome</keyword>
<dbReference type="Gene3D" id="3.30.420.10">
    <property type="entry name" value="Ribonuclease H-like superfamily/Ribonuclease H"/>
    <property type="match status" value="1"/>
</dbReference>